<sequence>MLYTWQVISWCIIGGGFPALRTWCGVYLMEHEGMHTLRLAGAATQLGALVGAIAVYLAVIQFSLFKARMPCT</sequence>
<keyword evidence="5 9" id="KW-1003">Cell membrane</keyword>
<keyword evidence="8 9" id="KW-0472">Membrane</keyword>
<dbReference type="OrthoDB" id="9995836at2759"/>
<dbReference type="GO" id="GO:0005886">
    <property type="term" value="C:plasma membrane"/>
    <property type="evidence" value="ECO:0007669"/>
    <property type="project" value="UniProtKB-SubCell"/>
</dbReference>
<evidence type="ECO:0000313" key="10">
    <source>
        <dbReference type="EMBL" id="VEL33320.1"/>
    </source>
</evidence>
<keyword evidence="6 9" id="KW-0812">Transmembrane</keyword>
<dbReference type="Pfam" id="PF06237">
    <property type="entry name" value="SLC52_ribofla_tr"/>
    <property type="match status" value="1"/>
</dbReference>
<protein>
    <recommendedName>
        <fullName evidence="9">Riboflavin transporter</fullName>
    </recommendedName>
</protein>
<comment type="caution">
    <text evidence="10">The sequence shown here is derived from an EMBL/GenBank/DDBJ whole genome shotgun (WGS) entry which is preliminary data.</text>
</comment>
<comment type="caution">
    <text evidence="9">Lacks conserved residue(s) required for the propagation of feature annotation.</text>
</comment>
<evidence type="ECO:0000256" key="2">
    <source>
        <dbReference type="ARBA" id="ARBA00004651"/>
    </source>
</evidence>
<evidence type="ECO:0000313" key="11">
    <source>
        <dbReference type="Proteomes" id="UP000784294"/>
    </source>
</evidence>
<comment type="catalytic activity">
    <reaction evidence="1 9">
        <text>riboflavin(in) = riboflavin(out)</text>
        <dbReference type="Rhea" id="RHEA:35015"/>
        <dbReference type="ChEBI" id="CHEBI:57986"/>
    </reaction>
</comment>
<keyword evidence="7 9" id="KW-1133">Transmembrane helix</keyword>
<evidence type="ECO:0000256" key="6">
    <source>
        <dbReference type="ARBA" id="ARBA00022692"/>
    </source>
</evidence>
<dbReference type="EMBL" id="CAAALY010245573">
    <property type="protein sequence ID" value="VEL33320.1"/>
    <property type="molecule type" value="Genomic_DNA"/>
</dbReference>
<feature type="transmembrane region" description="Helical" evidence="9">
    <location>
        <begin position="7"/>
        <end position="28"/>
    </location>
</feature>
<evidence type="ECO:0000256" key="5">
    <source>
        <dbReference type="ARBA" id="ARBA00022475"/>
    </source>
</evidence>
<evidence type="ECO:0000256" key="4">
    <source>
        <dbReference type="ARBA" id="ARBA00022448"/>
    </source>
</evidence>
<evidence type="ECO:0000256" key="7">
    <source>
        <dbReference type="ARBA" id="ARBA00022989"/>
    </source>
</evidence>
<keyword evidence="11" id="KW-1185">Reference proteome</keyword>
<name>A0A3S5AVR0_9PLAT</name>
<proteinExistence type="inferred from homology"/>
<dbReference type="Proteomes" id="UP000784294">
    <property type="component" value="Unassembled WGS sequence"/>
</dbReference>
<comment type="function">
    <text evidence="9">Plasma membrane transporter mediating the uptake by cells of the water soluble vitamin B2/riboflavin that plays a key role in biochemical oxidation-reduction reactions of the carbohydrate, lipid, and amino acid metabolism.</text>
</comment>
<evidence type="ECO:0000256" key="1">
    <source>
        <dbReference type="ARBA" id="ARBA00000215"/>
    </source>
</evidence>
<reference evidence="10" key="1">
    <citation type="submission" date="2018-11" db="EMBL/GenBank/DDBJ databases">
        <authorList>
            <consortium name="Pathogen Informatics"/>
        </authorList>
    </citation>
    <scope>NUCLEOTIDE SEQUENCE</scope>
</reference>
<dbReference type="AlphaFoldDB" id="A0A3S5AVR0"/>
<gene>
    <name evidence="10" type="ORF">PXEA_LOCUS26760</name>
</gene>
<comment type="subcellular location">
    <subcellularLocation>
        <location evidence="2 9">Cell membrane</location>
        <topology evidence="2 9">Multi-pass membrane protein</topology>
    </subcellularLocation>
</comment>
<comment type="similarity">
    <text evidence="3 9">Belongs to the riboflavin transporter family.</text>
</comment>
<keyword evidence="4 9" id="KW-0813">Transport</keyword>
<evidence type="ECO:0000256" key="8">
    <source>
        <dbReference type="ARBA" id="ARBA00023136"/>
    </source>
</evidence>
<evidence type="ECO:0000256" key="3">
    <source>
        <dbReference type="ARBA" id="ARBA00006366"/>
    </source>
</evidence>
<evidence type="ECO:0000256" key="9">
    <source>
        <dbReference type="RuleBase" id="RU368035"/>
    </source>
</evidence>
<dbReference type="GO" id="GO:0032217">
    <property type="term" value="F:riboflavin transmembrane transporter activity"/>
    <property type="evidence" value="ECO:0007669"/>
    <property type="project" value="UniProtKB-UniRule"/>
</dbReference>
<organism evidence="10 11">
    <name type="scientific">Protopolystoma xenopodis</name>
    <dbReference type="NCBI Taxonomy" id="117903"/>
    <lineage>
        <taxon>Eukaryota</taxon>
        <taxon>Metazoa</taxon>
        <taxon>Spiralia</taxon>
        <taxon>Lophotrochozoa</taxon>
        <taxon>Platyhelminthes</taxon>
        <taxon>Monogenea</taxon>
        <taxon>Polyopisthocotylea</taxon>
        <taxon>Polystomatidea</taxon>
        <taxon>Polystomatidae</taxon>
        <taxon>Protopolystoma</taxon>
    </lineage>
</organism>
<accession>A0A3S5AVR0</accession>
<feature type="transmembrane region" description="Helical" evidence="9">
    <location>
        <begin position="40"/>
        <end position="59"/>
    </location>
</feature>
<dbReference type="InterPro" id="IPR009357">
    <property type="entry name" value="Riboflavin_transptr"/>
</dbReference>